<dbReference type="PROSITE" id="PS50075">
    <property type="entry name" value="CARRIER"/>
    <property type="match status" value="1"/>
</dbReference>
<dbReference type="AlphaFoldDB" id="A0A1H9C972"/>
<dbReference type="RefSeq" id="WP_245769939.1">
    <property type="nucleotide sequence ID" value="NZ_FOET01000003.1"/>
</dbReference>
<accession>A0A1H9C972</accession>
<dbReference type="Gene3D" id="1.10.1200.10">
    <property type="entry name" value="ACP-like"/>
    <property type="match status" value="1"/>
</dbReference>
<dbReference type="Proteomes" id="UP000199055">
    <property type="component" value="Unassembled WGS sequence"/>
</dbReference>
<protein>
    <submittedName>
        <fullName evidence="2">Acyl carrier protein</fullName>
    </submittedName>
</protein>
<dbReference type="EMBL" id="FOET01000003">
    <property type="protein sequence ID" value="SEP97531.1"/>
    <property type="molecule type" value="Genomic_DNA"/>
</dbReference>
<dbReference type="InterPro" id="IPR009081">
    <property type="entry name" value="PP-bd_ACP"/>
</dbReference>
<dbReference type="STRING" id="403935.SAMN05216481_10399"/>
<dbReference type="Pfam" id="PF00550">
    <property type="entry name" value="PP-binding"/>
    <property type="match status" value="1"/>
</dbReference>
<evidence type="ECO:0000313" key="3">
    <source>
        <dbReference type="Proteomes" id="UP000199055"/>
    </source>
</evidence>
<dbReference type="InterPro" id="IPR036736">
    <property type="entry name" value="ACP-like_sf"/>
</dbReference>
<sequence>MSTEGEIKRFVISNFLPDVPADQLSSDLDLLENGVVDSLGLLRLITWVGDEYGIPVADLDIAPHQFSSVEAIADFVRSARVG</sequence>
<name>A0A1H9C972_9ACTN</name>
<evidence type="ECO:0000259" key="1">
    <source>
        <dbReference type="PROSITE" id="PS50075"/>
    </source>
</evidence>
<reference evidence="2 3" key="1">
    <citation type="submission" date="2016-10" db="EMBL/GenBank/DDBJ databases">
        <authorList>
            <person name="de Groot N.N."/>
        </authorList>
    </citation>
    <scope>NUCLEOTIDE SEQUENCE [LARGE SCALE GENOMIC DNA]</scope>
    <source>
        <strain evidence="2 3">CGMCC 4.3519</strain>
    </source>
</reference>
<organism evidence="2 3">
    <name type="scientific">Streptomyces radiopugnans</name>
    <dbReference type="NCBI Taxonomy" id="403935"/>
    <lineage>
        <taxon>Bacteria</taxon>
        <taxon>Bacillati</taxon>
        <taxon>Actinomycetota</taxon>
        <taxon>Actinomycetes</taxon>
        <taxon>Kitasatosporales</taxon>
        <taxon>Streptomycetaceae</taxon>
        <taxon>Streptomyces</taxon>
    </lineage>
</organism>
<proteinExistence type="predicted"/>
<feature type="domain" description="Carrier" evidence="1">
    <location>
        <begin position="2"/>
        <end position="80"/>
    </location>
</feature>
<gene>
    <name evidence="2" type="ORF">SAMN05216481_10399</name>
</gene>
<dbReference type="SUPFAM" id="SSF47336">
    <property type="entry name" value="ACP-like"/>
    <property type="match status" value="1"/>
</dbReference>
<evidence type="ECO:0000313" key="2">
    <source>
        <dbReference type="EMBL" id="SEP97531.1"/>
    </source>
</evidence>
<keyword evidence="3" id="KW-1185">Reference proteome</keyword>